<proteinExistence type="predicted"/>
<dbReference type="EMBL" id="ML178837">
    <property type="protein sequence ID" value="TFK98733.1"/>
    <property type="molecule type" value="Genomic_DNA"/>
</dbReference>
<evidence type="ECO:0000313" key="2">
    <source>
        <dbReference type="Proteomes" id="UP000305067"/>
    </source>
</evidence>
<dbReference type="AlphaFoldDB" id="A0A5C3QK44"/>
<dbReference type="OrthoDB" id="4062651at2759"/>
<accession>A0A5C3QK44</accession>
<feature type="non-terminal residue" evidence="1">
    <location>
        <position position="1"/>
    </location>
</feature>
<gene>
    <name evidence="1" type="ORF">BDV98DRAFT_491203</name>
</gene>
<reference evidence="1 2" key="1">
    <citation type="journal article" date="2019" name="Nat. Ecol. Evol.">
        <title>Megaphylogeny resolves global patterns of mushroom evolution.</title>
        <authorList>
            <person name="Varga T."/>
            <person name="Krizsan K."/>
            <person name="Foldi C."/>
            <person name="Dima B."/>
            <person name="Sanchez-Garcia M."/>
            <person name="Sanchez-Ramirez S."/>
            <person name="Szollosi G.J."/>
            <person name="Szarkandi J.G."/>
            <person name="Papp V."/>
            <person name="Albert L."/>
            <person name="Andreopoulos W."/>
            <person name="Angelini C."/>
            <person name="Antonin V."/>
            <person name="Barry K.W."/>
            <person name="Bougher N.L."/>
            <person name="Buchanan P."/>
            <person name="Buyck B."/>
            <person name="Bense V."/>
            <person name="Catcheside P."/>
            <person name="Chovatia M."/>
            <person name="Cooper J."/>
            <person name="Damon W."/>
            <person name="Desjardin D."/>
            <person name="Finy P."/>
            <person name="Geml J."/>
            <person name="Haridas S."/>
            <person name="Hughes K."/>
            <person name="Justo A."/>
            <person name="Karasinski D."/>
            <person name="Kautmanova I."/>
            <person name="Kiss B."/>
            <person name="Kocsube S."/>
            <person name="Kotiranta H."/>
            <person name="LaButti K.M."/>
            <person name="Lechner B.E."/>
            <person name="Liimatainen K."/>
            <person name="Lipzen A."/>
            <person name="Lukacs Z."/>
            <person name="Mihaltcheva S."/>
            <person name="Morgado L.N."/>
            <person name="Niskanen T."/>
            <person name="Noordeloos M.E."/>
            <person name="Ohm R.A."/>
            <person name="Ortiz-Santana B."/>
            <person name="Ovrebo C."/>
            <person name="Racz N."/>
            <person name="Riley R."/>
            <person name="Savchenko A."/>
            <person name="Shiryaev A."/>
            <person name="Soop K."/>
            <person name="Spirin V."/>
            <person name="Szebenyi C."/>
            <person name="Tomsovsky M."/>
            <person name="Tulloss R.E."/>
            <person name="Uehling J."/>
            <person name="Grigoriev I.V."/>
            <person name="Vagvolgyi C."/>
            <person name="Papp T."/>
            <person name="Martin F.M."/>
            <person name="Miettinen O."/>
            <person name="Hibbett D.S."/>
            <person name="Nagy L.G."/>
        </authorList>
    </citation>
    <scope>NUCLEOTIDE SEQUENCE [LARGE SCALE GENOMIC DNA]</scope>
    <source>
        <strain evidence="1 2">CBS 309.79</strain>
    </source>
</reference>
<organism evidence="1 2">
    <name type="scientific">Pterulicium gracile</name>
    <dbReference type="NCBI Taxonomy" id="1884261"/>
    <lineage>
        <taxon>Eukaryota</taxon>
        <taxon>Fungi</taxon>
        <taxon>Dikarya</taxon>
        <taxon>Basidiomycota</taxon>
        <taxon>Agaricomycotina</taxon>
        <taxon>Agaricomycetes</taxon>
        <taxon>Agaricomycetidae</taxon>
        <taxon>Agaricales</taxon>
        <taxon>Pleurotineae</taxon>
        <taxon>Pterulaceae</taxon>
        <taxon>Pterulicium</taxon>
    </lineage>
</organism>
<keyword evidence="2" id="KW-1185">Reference proteome</keyword>
<sequence length="166" mass="19109">ITTNSIVQRLTPYIWAAHSHTFDDPDILELTRVFYALRLSLESLATYYSTLPKPSPPPDFIHPRFVPHFTSYRVADNEHQSTYVPPLLENSMVSLAYEVESTTSNRAKKRLVVKFVNRYSAELHRLFAERQMAPPLISYAPLGPGYKNMSMVVMDLVPGMSLWDRY</sequence>
<evidence type="ECO:0000313" key="1">
    <source>
        <dbReference type="EMBL" id="TFK98733.1"/>
    </source>
</evidence>
<dbReference type="Proteomes" id="UP000305067">
    <property type="component" value="Unassembled WGS sequence"/>
</dbReference>
<name>A0A5C3QK44_9AGAR</name>
<feature type="non-terminal residue" evidence="1">
    <location>
        <position position="166"/>
    </location>
</feature>
<dbReference type="STRING" id="1884261.A0A5C3QK44"/>
<protein>
    <recommendedName>
        <fullName evidence="3">Protein kinase domain-containing protein</fullName>
    </recommendedName>
</protein>
<evidence type="ECO:0008006" key="3">
    <source>
        <dbReference type="Google" id="ProtNLM"/>
    </source>
</evidence>